<dbReference type="VEuPathDB" id="FungiDB:ASPTUDRAFT_823821"/>
<name>A0A1L9MWQ2_ASPTC</name>
<proteinExistence type="predicted"/>
<sequence>MYTWIVSCAVVTRVENPQAIHTHPVLIYTVDICLVQPCLPVCSISRLFIRSSLPVRIHLTLGNQGVGDKRDIYYYISGLFFYLFAKGKNGVWVFYIPRDRNLA</sequence>
<evidence type="ECO:0000313" key="2">
    <source>
        <dbReference type="Proteomes" id="UP000184304"/>
    </source>
</evidence>
<keyword evidence="2" id="KW-1185">Reference proteome</keyword>
<protein>
    <submittedName>
        <fullName evidence="1">Uncharacterized protein</fullName>
    </submittedName>
</protein>
<organism evidence="1 2">
    <name type="scientific">Aspergillus tubingensis (strain CBS 134.48)</name>
    <dbReference type="NCBI Taxonomy" id="767770"/>
    <lineage>
        <taxon>Eukaryota</taxon>
        <taxon>Fungi</taxon>
        <taxon>Dikarya</taxon>
        <taxon>Ascomycota</taxon>
        <taxon>Pezizomycotina</taxon>
        <taxon>Eurotiomycetes</taxon>
        <taxon>Eurotiomycetidae</taxon>
        <taxon>Eurotiales</taxon>
        <taxon>Aspergillaceae</taxon>
        <taxon>Aspergillus</taxon>
        <taxon>Aspergillus subgen. Circumdati</taxon>
    </lineage>
</organism>
<accession>A0A1L9MWQ2</accession>
<dbReference type="EMBL" id="KV878206">
    <property type="protein sequence ID" value="OJI81444.1"/>
    <property type="molecule type" value="Genomic_DNA"/>
</dbReference>
<evidence type="ECO:0000313" key="1">
    <source>
        <dbReference type="EMBL" id="OJI81444.1"/>
    </source>
</evidence>
<gene>
    <name evidence="1" type="ORF">ASPTUDRAFT_823821</name>
</gene>
<dbReference type="AlphaFoldDB" id="A0A1L9MWQ2"/>
<reference evidence="2" key="1">
    <citation type="journal article" date="2017" name="Genome Biol.">
        <title>Comparative genomics reveals high biological diversity and specific adaptations in the industrially and medically important fungal genus Aspergillus.</title>
        <authorList>
            <person name="de Vries R.P."/>
            <person name="Riley R."/>
            <person name="Wiebenga A."/>
            <person name="Aguilar-Osorio G."/>
            <person name="Amillis S."/>
            <person name="Uchima C.A."/>
            <person name="Anderluh G."/>
            <person name="Asadollahi M."/>
            <person name="Askin M."/>
            <person name="Barry K."/>
            <person name="Battaglia E."/>
            <person name="Bayram O."/>
            <person name="Benocci T."/>
            <person name="Braus-Stromeyer S.A."/>
            <person name="Caldana C."/>
            <person name="Canovas D."/>
            <person name="Cerqueira G.C."/>
            <person name="Chen F."/>
            <person name="Chen W."/>
            <person name="Choi C."/>
            <person name="Clum A."/>
            <person name="Dos Santos R.A."/>
            <person name="Damasio A.R."/>
            <person name="Diallinas G."/>
            <person name="Emri T."/>
            <person name="Fekete E."/>
            <person name="Flipphi M."/>
            <person name="Freyberg S."/>
            <person name="Gallo A."/>
            <person name="Gournas C."/>
            <person name="Habgood R."/>
            <person name="Hainaut M."/>
            <person name="Harispe M.L."/>
            <person name="Henrissat B."/>
            <person name="Hilden K.S."/>
            <person name="Hope R."/>
            <person name="Hossain A."/>
            <person name="Karabika E."/>
            <person name="Karaffa L."/>
            <person name="Karanyi Z."/>
            <person name="Krasevec N."/>
            <person name="Kuo A."/>
            <person name="Kusch H."/>
            <person name="LaButti K."/>
            <person name="Lagendijk E.L."/>
            <person name="Lapidus A."/>
            <person name="Levasseur A."/>
            <person name="Lindquist E."/>
            <person name="Lipzen A."/>
            <person name="Logrieco A.F."/>
            <person name="MacCabe A."/>
            <person name="Maekelae M.R."/>
            <person name="Malavazi I."/>
            <person name="Melin P."/>
            <person name="Meyer V."/>
            <person name="Mielnichuk N."/>
            <person name="Miskei M."/>
            <person name="Molnar A.P."/>
            <person name="Mule G."/>
            <person name="Ngan C.Y."/>
            <person name="Orejas M."/>
            <person name="Orosz E."/>
            <person name="Ouedraogo J.P."/>
            <person name="Overkamp K.M."/>
            <person name="Park H.-S."/>
            <person name="Perrone G."/>
            <person name="Piumi F."/>
            <person name="Punt P.J."/>
            <person name="Ram A.F."/>
            <person name="Ramon A."/>
            <person name="Rauscher S."/>
            <person name="Record E."/>
            <person name="Riano-Pachon D.M."/>
            <person name="Robert V."/>
            <person name="Roehrig J."/>
            <person name="Ruller R."/>
            <person name="Salamov A."/>
            <person name="Salih N.S."/>
            <person name="Samson R.A."/>
            <person name="Sandor E."/>
            <person name="Sanguinetti M."/>
            <person name="Schuetze T."/>
            <person name="Sepcic K."/>
            <person name="Shelest E."/>
            <person name="Sherlock G."/>
            <person name="Sophianopoulou V."/>
            <person name="Squina F.M."/>
            <person name="Sun H."/>
            <person name="Susca A."/>
            <person name="Todd R.B."/>
            <person name="Tsang A."/>
            <person name="Unkles S.E."/>
            <person name="van de Wiele N."/>
            <person name="van Rossen-Uffink D."/>
            <person name="Oliveira J.V."/>
            <person name="Vesth T.C."/>
            <person name="Visser J."/>
            <person name="Yu J.-H."/>
            <person name="Zhou M."/>
            <person name="Andersen M.R."/>
            <person name="Archer D.B."/>
            <person name="Baker S.E."/>
            <person name="Benoit I."/>
            <person name="Brakhage A.A."/>
            <person name="Braus G.H."/>
            <person name="Fischer R."/>
            <person name="Frisvad J.C."/>
            <person name="Goldman G.H."/>
            <person name="Houbraken J."/>
            <person name="Oakley B."/>
            <person name="Pocsi I."/>
            <person name="Scazzocchio C."/>
            <person name="Seiboth B."/>
            <person name="vanKuyk P.A."/>
            <person name="Wortman J."/>
            <person name="Dyer P.S."/>
            <person name="Grigoriev I.V."/>
        </authorList>
    </citation>
    <scope>NUCLEOTIDE SEQUENCE [LARGE SCALE GENOMIC DNA]</scope>
    <source>
        <strain evidence="2">CBS 134.48</strain>
    </source>
</reference>
<dbReference type="Proteomes" id="UP000184304">
    <property type="component" value="Unassembled WGS sequence"/>
</dbReference>